<gene>
    <name evidence="4" type="ORF">D9615_006730</name>
</gene>
<dbReference type="EMBL" id="JAACJP010000022">
    <property type="protein sequence ID" value="KAF5377931.1"/>
    <property type="molecule type" value="Genomic_DNA"/>
</dbReference>
<dbReference type="PANTHER" id="PTHR24096:SF149">
    <property type="entry name" value="AMP-BINDING DOMAIN-CONTAINING PROTEIN-RELATED"/>
    <property type="match status" value="1"/>
</dbReference>
<feature type="domain" description="AMP-dependent synthetase/ligase" evidence="3">
    <location>
        <begin position="29"/>
        <end position="429"/>
    </location>
</feature>
<dbReference type="InterPro" id="IPR020845">
    <property type="entry name" value="AMP-binding_CS"/>
</dbReference>
<comment type="caution">
    <text evidence="4">The sequence shown here is derived from an EMBL/GenBank/DDBJ whole genome shotgun (WGS) entry which is preliminary data.</text>
</comment>
<protein>
    <recommendedName>
        <fullName evidence="3">AMP-dependent synthetase/ligase domain-containing protein</fullName>
    </recommendedName>
</protein>
<dbReference type="PANTHER" id="PTHR24096">
    <property type="entry name" value="LONG-CHAIN-FATTY-ACID--COA LIGASE"/>
    <property type="match status" value="1"/>
</dbReference>
<dbReference type="InterPro" id="IPR042099">
    <property type="entry name" value="ANL_N_sf"/>
</dbReference>
<dbReference type="PROSITE" id="PS00455">
    <property type="entry name" value="AMP_BINDING"/>
    <property type="match status" value="1"/>
</dbReference>
<reference evidence="4 5" key="1">
    <citation type="journal article" date="2020" name="ISME J.">
        <title>Uncovering the hidden diversity of litter-decomposition mechanisms in mushroom-forming fungi.</title>
        <authorList>
            <person name="Floudas D."/>
            <person name="Bentzer J."/>
            <person name="Ahren D."/>
            <person name="Johansson T."/>
            <person name="Persson P."/>
            <person name="Tunlid A."/>
        </authorList>
    </citation>
    <scope>NUCLEOTIDE SEQUENCE [LARGE SCALE GENOMIC DNA]</scope>
    <source>
        <strain evidence="4 5">CBS 661.87</strain>
    </source>
</reference>
<sequence>MYLKSPYPDVPPVPETNAHNVFFNRPEQAAWPDYTAQIDALTGTRRSFRELVERIRLGATALGTPASQGGQVGLRDGGGGDEIVGIMSHNSMDYVTLVHALLAITTPFALISSYSTPFELKHALQLSKVTSLFVNATLLPLALPVAKELGLSTNKIYILGGKVKGRKSFAEMIEDARRRDLPILEPLHAKKDTLAYLVFSSGTSGLPKELVSSFTAVMISHGNIIYSIAQAVIIGTATAEVYTPPPPKTPEGIPVGLGFLPMYHSYGLHTYAFRCFLSPMTFVILPQWDIDLAFKAIPQYRVTSLGMVPSVIHQVVNHPDVEKVDFSSIQALGSGAAHLPLELERKFAALAPADAVFVIGYGMSEATIAAIAQPFPGSLNGHLKKNPESTGVLLPGMQARIVRDDGSDAGVNEVGELYLRSENIALGYWNKEKATRENFVDGWLRTGDRFRADGEGYFYFADRAKDTLKVSGTQVSPMEIETVLLAEPRGLVTDTTVIGVSGGRTTDEEVPRAWVVLSEAGKALGAAATIRELEAWHRKNLSRYKWLRGGIEVVEEVGVFMFKEGKSRLRRRDFDIQIPKSPTGKVLRRVLKAKYEHQAATKAMGKL</sequence>
<dbReference type="InterPro" id="IPR000873">
    <property type="entry name" value="AMP-dep_synth/lig_dom"/>
</dbReference>
<organism evidence="4 5">
    <name type="scientific">Tricholomella constricta</name>
    <dbReference type="NCBI Taxonomy" id="117010"/>
    <lineage>
        <taxon>Eukaryota</taxon>
        <taxon>Fungi</taxon>
        <taxon>Dikarya</taxon>
        <taxon>Basidiomycota</taxon>
        <taxon>Agaricomycotina</taxon>
        <taxon>Agaricomycetes</taxon>
        <taxon>Agaricomycetidae</taxon>
        <taxon>Agaricales</taxon>
        <taxon>Tricholomatineae</taxon>
        <taxon>Lyophyllaceae</taxon>
        <taxon>Tricholomella</taxon>
    </lineage>
</organism>
<dbReference type="AlphaFoldDB" id="A0A8H5M274"/>
<dbReference type="Gene3D" id="3.30.300.30">
    <property type="match status" value="1"/>
</dbReference>
<dbReference type="InterPro" id="IPR045851">
    <property type="entry name" value="AMP-bd_C_sf"/>
</dbReference>
<evidence type="ECO:0000256" key="1">
    <source>
        <dbReference type="ARBA" id="ARBA00006432"/>
    </source>
</evidence>
<evidence type="ECO:0000313" key="4">
    <source>
        <dbReference type="EMBL" id="KAF5377931.1"/>
    </source>
</evidence>
<accession>A0A8H5M274</accession>
<dbReference type="SUPFAM" id="SSF56801">
    <property type="entry name" value="Acetyl-CoA synthetase-like"/>
    <property type="match status" value="1"/>
</dbReference>
<evidence type="ECO:0000259" key="3">
    <source>
        <dbReference type="Pfam" id="PF00501"/>
    </source>
</evidence>
<keyword evidence="2" id="KW-0436">Ligase</keyword>
<name>A0A8H5M274_9AGAR</name>
<dbReference type="GO" id="GO:0016405">
    <property type="term" value="F:CoA-ligase activity"/>
    <property type="evidence" value="ECO:0007669"/>
    <property type="project" value="TreeGrafter"/>
</dbReference>
<keyword evidence="5" id="KW-1185">Reference proteome</keyword>
<dbReference type="Proteomes" id="UP000565441">
    <property type="component" value="Unassembled WGS sequence"/>
</dbReference>
<dbReference type="Gene3D" id="3.40.50.12780">
    <property type="entry name" value="N-terminal domain of ligase-like"/>
    <property type="match status" value="1"/>
</dbReference>
<evidence type="ECO:0000313" key="5">
    <source>
        <dbReference type="Proteomes" id="UP000565441"/>
    </source>
</evidence>
<proteinExistence type="inferred from homology"/>
<comment type="similarity">
    <text evidence="1">Belongs to the ATP-dependent AMP-binding enzyme family.</text>
</comment>
<dbReference type="Pfam" id="PF00501">
    <property type="entry name" value="AMP-binding"/>
    <property type="match status" value="1"/>
</dbReference>
<evidence type="ECO:0000256" key="2">
    <source>
        <dbReference type="ARBA" id="ARBA00022598"/>
    </source>
</evidence>
<dbReference type="OrthoDB" id="1898221at2759"/>